<dbReference type="Proteomes" id="UP001499910">
    <property type="component" value="Unassembled WGS sequence"/>
</dbReference>
<dbReference type="NCBIfam" id="TIGR03292">
    <property type="entry name" value="PhnH_redo"/>
    <property type="match status" value="1"/>
</dbReference>
<dbReference type="InterPro" id="IPR038058">
    <property type="entry name" value="PhnH-like_sp"/>
</dbReference>
<gene>
    <name evidence="1" type="primary">phnH</name>
    <name evidence="1" type="ORF">GCM10023209_05540</name>
</gene>
<keyword evidence="2" id="KW-1185">Reference proteome</keyword>
<comment type="caution">
    <text evidence="1">The sequence shown here is derived from an EMBL/GenBank/DDBJ whole genome shotgun (WGS) entry which is preliminary data.</text>
</comment>
<name>A0ABP9KVE6_9RHOB</name>
<dbReference type="InterPro" id="IPR008772">
    <property type="entry name" value="Phosphonate_metab_PhnH"/>
</dbReference>
<dbReference type="EMBL" id="BAABHW010000001">
    <property type="protein sequence ID" value="GAA5066679.1"/>
    <property type="molecule type" value="Genomic_DNA"/>
</dbReference>
<evidence type="ECO:0000313" key="2">
    <source>
        <dbReference type="Proteomes" id="UP001499910"/>
    </source>
</evidence>
<dbReference type="Gene3D" id="3.40.50.11310">
    <property type="entry name" value="Bacterial phosphonate metabolism protein PhnH"/>
    <property type="match status" value="1"/>
</dbReference>
<keyword evidence="1" id="KW-0456">Lyase</keyword>
<dbReference type="Pfam" id="PF05845">
    <property type="entry name" value="PhnH"/>
    <property type="match status" value="1"/>
</dbReference>
<evidence type="ECO:0000313" key="1">
    <source>
        <dbReference type="EMBL" id="GAA5066679.1"/>
    </source>
</evidence>
<accession>A0ABP9KVE6</accession>
<dbReference type="GO" id="GO:0016829">
    <property type="term" value="F:lyase activity"/>
    <property type="evidence" value="ECO:0007669"/>
    <property type="project" value="UniProtKB-KW"/>
</dbReference>
<dbReference type="PIRSF" id="PIRSF020680">
    <property type="entry name" value="PhnH"/>
    <property type="match status" value="1"/>
</dbReference>
<dbReference type="SUPFAM" id="SSF159709">
    <property type="entry name" value="PhnH-like"/>
    <property type="match status" value="1"/>
</dbReference>
<dbReference type="RefSeq" id="WP_259546801.1">
    <property type="nucleotide sequence ID" value="NZ_BAABHW010000001.1"/>
</dbReference>
<protein>
    <submittedName>
        <fullName evidence="1">Phosphonate C-P lyase system protein PhnH</fullName>
    </submittedName>
</protein>
<proteinExistence type="predicted"/>
<reference evidence="2" key="1">
    <citation type="journal article" date="2019" name="Int. J. Syst. Evol. Microbiol.">
        <title>The Global Catalogue of Microorganisms (GCM) 10K type strain sequencing project: providing services to taxonomists for standard genome sequencing and annotation.</title>
        <authorList>
            <consortium name="The Broad Institute Genomics Platform"/>
            <consortium name="The Broad Institute Genome Sequencing Center for Infectious Disease"/>
            <person name="Wu L."/>
            <person name="Ma J."/>
        </authorList>
    </citation>
    <scope>NUCLEOTIDE SEQUENCE [LARGE SCALE GENOMIC DNA]</scope>
    <source>
        <strain evidence="2">JCM 18015</strain>
    </source>
</reference>
<organism evidence="1 2">
    <name type="scientific">[Roseibacterium] beibuensis</name>
    <dbReference type="NCBI Taxonomy" id="1193142"/>
    <lineage>
        <taxon>Bacteria</taxon>
        <taxon>Pseudomonadati</taxon>
        <taxon>Pseudomonadota</taxon>
        <taxon>Alphaproteobacteria</taxon>
        <taxon>Rhodobacterales</taxon>
        <taxon>Roseobacteraceae</taxon>
        <taxon>Roseicyclus</taxon>
    </lineage>
</organism>
<sequence>MQAQYLDGGFADPARDAAHAFRAALTALSRPGRIETLAGARPPAPASVAAGALLLTLCDATTGLYLAPSHDSDALRGWITFHTGAPFVGPEHAMFALGTWEALQPVTRFSVGTSEYPDRAATLIVEMDMLDNSGAVLTGPGIRDSARLSLPEVAAFRTNRRQFPLGFDSYFTCGDRVAGLPRSTRVEED</sequence>